<name>A0ABT3G175_9BACT</name>
<comment type="caution">
    <text evidence="1">The sequence shown here is derived from an EMBL/GenBank/DDBJ whole genome shotgun (WGS) entry which is preliminary data.</text>
</comment>
<dbReference type="EMBL" id="JAPDDR010000004">
    <property type="protein sequence ID" value="MCW1913596.1"/>
    <property type="molecule type" value="Genomic_DNA"/>
</dbReference>
<evidence type="ECO:0000313" key="1">
    <source>
        <dbReference type="EMBL" id="MCW1913596.1"/>
    </source>
</evidence>
<evidence type="ECO:0000313" key="2">
    <source>
        <dbReference type="Proteomes" id="UP001165653"/>
    </source>
</evidence>
<organism evidence="1 2">
    <name type="scientific">Luteolibacter rhizosphaerae</name>
    <dbReference type="NCBI Taxonomy" id="2989719"/>
    <lineage>
        <taxon>Bacteria</taxon>
        <taxon>Pseudomonadati</taxon>
        <taxon>Verrucomicrobiota</taxon>
        <taxon>Verrucomicrobiia</taxon>
        <taxon>Verrucomicrobiales</taxon>
        <taxon>Verrucomicrobiaceae</taxon>
        <taxon>Luteolibacter</taxon>
    </lineage>
</organism>
<sequence length="157" mass="17726">MFAVWLRSDGMRLVKDRKAPSLRFAIWEDGRVIRADDPRTWGSPLREGRLSPEQVTELKARMAGSGVFALKRTNAAVPDAPLHAMVVNLEGQRQILHWDEREIPNYGINISPNADDLAFMRCWKALNRAGTAVKPQGLKRAGDSFVFEPRSWMPRGS</sequence>
<dbReference type="Proteomes" id="UP001165653">
    <property type="component" value="Unassembled WGS sequence"/>
</dbReference>
<proteinExistence type="predicted"/>
<accession>A0ABT3G175</accession>
<dbReference type="RefSeq" id="WP_264513099.1">
    <property type="nucleotide sequence ID" value="NZ_JAPDDR010000004.1"/>
</dbReference>
<keyword evidence="2" id="KW-1185">Reference proteome</keyword>
<protein>
    <submittedName>
        <fullName evidence="1">Uncharacterized protein</fullName>
    </submittedName>
</protein>
<reference evidence="1" key="1">
    <citation type="submission" date="2022-10" db="EMBL/GenBank/DDBJ databases">
        <title>Luteolibacter sp. GHJ8, whole genome shotgun sequencing project.</title>
        <authorList>
            <person name="Zhao G."/>
            <person name="Shen L."/>
        </authorList>
    </citation>
    <scope>NUCLEOTIDE SEQUENCE</scope>
    <source>
        <strain evidence="1">GHJ8</strain>
    </source>
</reference>
<gene>
    <name evidence="1" type="ORF">OJ996_08420</name>
</gene>